<dbReference type="PROSITE" id="PS50081">
    <property type="entry name" value="ZF_DAG_PE_2"/>
    <property type="match status" value="2"/>
</dbReference>
<accession>A0A8D2JKF6</accession>
<dbReference type="InterPro" id="IPR016064">
    <property type="entry name" value="NAD/diacylglycerol_kinase_sf"/>
</dbReference>
<evidence type="ECO:0000256" key="5">
    <source>
        <dbReference type="ARBA" id="ARBA00022737"/>
    </source>
</evidence>
<dbReference type="Pfam" id="PF14513">
    <property type="entry name" value="DAG_kinase_N"/>
    <property type="match status" value="1"/>
</dbReference>
<evidence type="ECO:0000259" key="20">
    <source>
        <dbReference type="PROSITE" id="PS50146"/>
    </source>
</evidence>
<evidence type="ECO:0000256" key="11">
    <source>
        <dbReference type="ARBA" id="ARBA00022840"/>
    </source>
</evidence>
<evidence type="ECO:0000256" key="4">
    <source>
        <dbReference type="ARBA" id="ARBA00022723"/>
    </source>
</evidence>
<evidence type="ECO:0000256" key="16">
    <source>
        <dbReference type="ARBA" id="ARBA00023411"/>
    </source>
</evidence>
<dbReference type="GO" id="GO:0008270">
    <property type="term" value="F:zinc ion binding"/>
    <property type="evidence" value="ECO:0007669"/>
    <property type="project" value="UniProtKB-KW"/>
</dbReference>
<dbReference type="GO" id="GO:0005524">
    <property type="term" value="F:ATP binding"/>
    <property type="evidence" value="ECO:0007669"/>
    <property type="project" value="UniProtKB-KW"/>
</dbReference>
<evidence type="ECO:0000259" key="19">
    <source>
        <dbReference type="PROSITE" id="PS50081"/>
    </source>
</evidence>
<feature type="domain" description="EF-hand" evidence="21">
    <location>
        <begin position="125"/>
        <end position="160"/>
    </location>
</feature>
<dbReference type="InterPro" id="IPR002048">
    <property type="entry name" value="EF_hand_dom"/>
</dbReference>
<dbReference type="SMART" id="SM00045">
    <property type="entry name" value="DAGKa"/>
    <property type="match status" value="1"/>
</dbReference>
<dbReference type="FunFam" id="3.30.60.20:FF:000013">
    <property type="entry name" value="Diacylglycerol kinase"/>
    <property type="match status" value="1"/>
</dbReference>
<feature type="compositionally biased region" description="Low complexity" evidence="18">
    <location>
        <begin position="370"/>
        <end position="380"/>
    </location>
</feature>
<dbReference type="Pfam" id="PF13499">
    <property type="entry name" value="EF-hand_7"/>
    <property type="match status" value="1"/>
</dbReference>
<name>A0A8D2JKF6_VARKO</name>
<keyword evidence="8 17" id="KW-0418">Kinase</keyword>
<evidence type="ECO:0000256" key="8">
    <source>
        <dbReference type="ARBA" id="ARBA00022777"/>
    </source>
</evidence>
<dbReference type="InterPro" id="IPR047475">
    <property type="entry name" value="C1_DGKgamma_rpt2"/>
</dbReference>
<dbReference type="AlphaFoldDB" id="A0A8D2JKF6"/>
<dbReference type="SMART" id="SM00046">
    <property type="entry name" value="DAGKc"/>
    <property type="match status" value="1"/>
</dbReference>
<dbReference type="Gene3D" id="2.60.200.40">
    <property type="match status" value="1"/>
</dbReference>
<dbReference type="CDD" id="cd20846">
    <property type="entry name" value="C1_DGKgamma_rpt1"/>
    <property type="match status" value="1"/>
</dbReference>
<protein>
    <recommendedName>
        <fullName evidence="17">Diacylglycerol kinase</fullName>
        <shortName evidence="17">DAG kinase</shortName>
        <ecNumber evidence="17">2.7.1.107</ecNumber>
    </recommendedName>
</protein>
<evidence type="ECO:0000256" key="7">
    <source>
        <dbReference type="ARBA" id="ARBA00022771"/>
    </source>
</evidence>
<evidence type="ECO:0000256" key="12">
    <source>
        <dbReference type="ARBA" id="ARBA00023098"/>
    </source>
</evidence>
<dbReference type="Proteomes" id="UP000694545">
    <property type="component" value="Unplaced"/>
</dbReference>
<dbReference type="GO" id="GO:0004143">
    <property type="term" value="F:ATP-dependent diacylglycerol kinase activity"/>
    <property type="evidence" value="ECO:0007669"/>
    <property type="project" value="UniProtKB-EC"/>
</dbReference>
<dbReference type="CDD" id="cd00051">
    <property type="entry name" value="EFh"/>
    <property type="match status" value="1"/>
</dbReference>
<dbReference type="InterPro" id="IPR017438">
    <property type="entry name" value="ATP-NAD_kinase_N"/>
</dbReference>
<evidence type="ECO:0000256" key="3">
    <source>
        <dbReference type="ARBA" id="ARBA00022679"/>
    </source>
</evidence>
<evidence type="ECO:0000256" key="9">
    <source>
        <dbReference type="ARBA" id="ARBA00022833"/>
    </source>
</evidence>
<evidence type="ECO:0000256" key="17">
    <source>
        <dbReference type="RuleBase" id="RU361128"/>
    </source>
</evidence>
<dbReference type="CDD" id="cd20892">
    <property type="entry name" value="C1_DGKgamma_rpt2"/>
    <property type="match status" value="1"/>
</dbReference>
<dbReference type="InterPro" id="IPR011992">
    <property type="entry name" value="EF-hand-dom_pair"/>
</dbReference>
<keyword evidence="10" id="KW-0106">Calcium</keyword>
<dbReference type="InterPro" id="IPR046349">
    <property type="entry name" value="C1-like_sf"/>
</dbReference>
<organism evidence="22 23">
    <name type="scientific">Varanus komodoensis</name>
    <name type="common">Komodo dragon</name>
    <dbReference type="NCBI Taxonomy" id="61221"/>
    <lineage>
        <taxon>Eukaryota</taxon>
        <taxon>Metazoa</taxon>
        <taxon>Chordata</taxon>
        <taxon>Craniata</taxon>
        <taxon>Vertebrata</taxon>
        <taxon>Euteleostomi</taxon>
        <taxon>Lepidosauria</taxon>
        <taxon>Squamata</taxon>
        <taxon>Bifurcata</taxon>
        <taxon>Unidentata</taxon>
        <taxon>Episquamata</taxon>
        <taxon>Toxicofera</taxon>
        <taxon>Anguimorpha</taxon>
        <taxon>Paleoanguimorpha</taxon>
        <taxon>Varanoidea</taxon>
        <taxon>Varanidae</taxon>
        <taxon>Varanus</taxon>
    </lineage>
</organism>
<dbReference type="Ensembl" id="ENSVKKT00000011598.1">
    <property type="protein sequence ID" value="ENSVKKP00000011331.1"/>
    <property type="gene ID" value="ENSVKKG00000007887.1"/>
</dbReference>
<dbReference type="UniPathway" id="UPA00230"/>
<dbReference type="FunFam" id="1.10.238.10:FF:000017">
    <property type="entry name" value="Diacylglycerol kinase"/>
    <property type="match status" value="1"/>
</dbReference>
<dbReference type="Pfam" id="PF00609">
    <property type="entry name" value="DAGK_acc"/>
    <property type="match status" value="1"/>
</dbReference>
<dbReference type="InterPro" id="IPR000756">
    <property type="entry name" value="Diacylglycerol_kin_accessory"/>
</dbReference>
<evidence type="ECO:0000256" key="1">
    <source>
        <dbReference type="ARBA" id="ARBA00005175"/>
    </source>
</evidence>
<evidence type="ECO:0000313" key="23">
    <source>
        <dbReference type="Proteomes" id="UP000694545"/>
    </source>
</evidence>
<dbReference type="FunFam" id="3.30.60.20:FF:000016">
    <property type="entry name" value="Diacylglycerol kinase"/>
    <property type="match status" value="1"/>
</dbReference>
<evidence type="ECO:0000256" key="2">
    <source>
        <dbReference type="ARBA" id="ARBA00009280"/>
    </source>
</evidence>
<reference evidence="22" key="2">
    <citation type="submission" date="2025-09" db="UniProtKB">
        <authorList>
            <consortium name="Ensembl"/>
        </authorList>
    </citation>
    <scope>IDENTIFICATION</scope>
</reference>
<dbReference type="GO" id="GO:0005886">
    <property type="term" value="C:plasma membrane"/>
    <property type="evidence" value="ECO:0007669"/>
    <property type="project" value="TreeGrafter"/>
</dbReference>
<feature type="domain" description="EF-hand" evidence="21">
    <location>
        <begin position="170"/>
        <end position="205"/>
    </location>
</feature>
<keyword evidence="23" id="KW-1185">Reference proteome</keyword>
<dbReference type="PROSITE" id="PS00479">
    <property type="entry name" value="ZF_DAG_PE_1"/>
    <property type="match status" value="2"/>
</dbReference>
<dbReference type="InterPro" id="IPR038199">
    <property type="entry name" value="DGK_typeI_N_sf"/>
</dbReference>
<proteinExistence type="inferred from homology"/>
<keyword evidence="6 17" id="KW-0547">Nucleotide-binding</keyword>
<dbReference type="Gene3D" id="3.30.60.20">
    <property type="match status" value="2"/>
</dbReference>
<comment type="catalytic activity">
    <reaction evidence="13">
        <text>1,2-di-(9Z-octadecenoyl)-sn-glycerol + ATP = 1,2-di-(9Z-octadecenoyl)-sn-glycero-3-phosphate + ADP + H(+)</text>
        <dbReference type="Rhea" id="RHEA:40327"/>
        <dbReference type="ChEBI" id="CHEBI:15378"/>
        <dbReference type="ChEBI" id="CHEBI:30616"/>
        <dbReference type="ChEBI" id="CHEBI:52333"/>
        <dbReference type="ChEBI" id="CHEBI:74546"/>
        <dbReference type="ChEBI" id="CHEBI:456216"/>
    </reaction>
    <physiologicalReaction direction="left-to-right" evidence="13">
        <dbReference type="Rhea" id="RHEA:40328"/>
    </physiologicalReaction>
</comment>
<keyword evidence="5" id="KW-0677">Repeat</keyword>
<dbReference type="PROSITE" id="PS50222">
    <property type="entry name" value="EF_HAND_2"/>
    <property type="match status" value="2"/>
</dbReference>
<dbReference type="InterPro" id="IPR002219">
    <property type="entry name" value="PKC_DAG/PE"/>
</dbReference>
<dbReference type="InterPro" id="IPR037607">
    <property type="entry name" value="DGK"/>
</dbReference>
<dbReference type="Pfam" id="PF00130">
    <property type="entry name" value="C1_1"/>
    <property type="match status" value="2"/>
</dbReference>
<evidence type="ECO:0000313" key="22">
    <source>
        <dbReference type="Ensembl" id="ENSVKKP00000011331.1"/>
    </source>
</evidence>
<keyword evidence="7" id="KW-0863">Zinc-finger</keyword>
<keyword evidence="3 17" id="KW-0808">Transferase</keyword>
<dbReference type="FunFam" id="1.10.238.110:FF:000010">
    <property type="entry name" value="Diacylglycerol kinase"/>
    <property type="match status" value="1"/>
</dbReference>
<dbReference type="SUPFAM" id="SSF57889">
    <property type="entry name" value="Cysteine-rich domain"/>
    <property type="match status" value="2"/>
</dbReference>
<dbReference type="GO" id="GO:0005509">
    <property type="term" value="F:calcium ion binding"/>
    <property type="evidence" value="ECO:0007669"/>
    <property type="project" value="InterPro"/>
</dbReference>
<feature type="domain" description="DAGKc" evidence="20">
    <location>
        <begin position="402"/>
        <end position="536"/>
    </location>
</feature>
<feature type="region of interest" description="Disordered" evidence="18">
    <location>
        <begin position="360"/>
        <end position="382"/>
    </location>
</feature>
<keyword evidence="11 17" id="KW-0067">ATP-binding</keyword>
<reference evidence="22" key="1">
    <citation type="submission" date="2025-08" db="UniProtKB">
        <authorList>
            <consortium name="Ensembl"/>
        </authorList>
    </citation>
    <scope>IDENTIFICATION</scope>
</reference>
<evidence type="ECO:0000256" key="13">
    <source>
        <dbReference type="ARBA" id="ARBA00023371"/>
    </source>
</evidence>
<keyword evidence="12" id="KW-0443">Lipid metabolism</keyword>
<evidence type="ECO:0000256" key="14">
    <source>
        <dbReference type="ARBA" id="ARBA00023395"/>
    </source>
</evidence>
<dbReference type="Gene3D" id="1.10.238.110">
    <property type="entry name" value="Diacylglycerol kinase alpha"/>
    <property type="match status" value="1"/>
</dbReference>
<evidence type="ECO:0000256" key="6">
    <source>
        <dbReference type="ARBA" id="ARBA00022741"/>
    </source>
</evidence>
<sequence>LALIQYTAHHRPSDLYSTKKLKDVLEEFHGDGILAKYNPEQPIDYEGFQLFMRTYLEVDIPEELCQHLFMSFKRKVCSRSLEKKLPFNLRKSHISLKTANPPAPLAQVVYLKDIVCYLSLLERGRAEDKLEFMFRLYDTDGNGLLDSSELDRIINQMVHVAEYLEWDSTELRPILKEMMEEIDYDHDGTVTLEEWIRGGMTTIPLLVLLGMETNVKDDGQHAWRLKHFKKPAYCNFCRTMLLGVRKQGLCCSFCKYTVHERCVSKDIAPCISTYVKSKRNTNVMQHTWIEGNSPAKCDRCHKSIKCYQGITGLHCVWCQITLHNKCASHVKPECDGGQLKDHILLPSHICPVVLVNGSDWQSHPRRSDSESPSSTTPDDTNLTFRFNTTTGDGHGLQITPKPGTHPLLVFVNPKSGGRQGERVHRKFHYLLNPRQVYNLDRGGPTPGLIFFCDAPDFRILACGGDGTVGWILDCIDKINLAKHPPVAILPLGTGNDLARCLRWGGGYEGGNLIKVLKDIEHSTEVMLDRWQIDVIPNDKEENGDPVPYSIINNYFSIGVDASIAHRFHMMREKHPEKFNSRMKNKLWYFEFGTTETFAATCKKLHDYIEIECDGTILDLSNTSLEGVAVLNIPSMYGGSNLWGETKKQRGYNRMSKKAPEKLQSSVVTDAKELKFCVQDLSDQLLEVVGLEGAMEMGQIYTGLKSAGKRLAQCSSVTIRYLCGFFPTHHMFGSSSQPWK</sequence>
<evidence type="ECO:0000256" key="10">
    <source>
        <dbReference type="ARBA" id="ARBA00022837"/>
    </source>
</evidence>
<dbReference type="SMART" id="SM00054">
    <property type="entry name" value="EFh"/>
    <property type="match status" value="2"/>
</dbReference>
<dbReference type="SUPFAM" id="SSF47473">
    <property type="entry name" value="EF-hand"/>
    <property type="match status" value="2"/>
</dbReference>
<dbReference type="FunFam" id="3.40.50.10330:FF:000003">
    <property type="entry name" value="Diacylglycerol kinase"/>
    <property type="match status" value="1"/>
</dbReference>
<dbReference type="PANTHER" id="PTHR11255:SF36">
    <property type="entry name" value="DIACYLGLYCEROL KINASE GAMMA"/>
    <property type="match status" value="1"/>
</dbReference>
<evidence type="ECO:0000256" key="18">
    <source>
        <dbReference type="SAM" id="MobiDB-lite"/>
    </source>
</evidence>
<dbReference type="GO" id="GO:0046486">
    <property type="term" value="P:glycerolipid metabolic process"/>
    <property type="evidence" value="ECO:0007669"/>
    <property type="project" value="UniProtKB-UniPathway"/>
</dbReference>
<dbReference type="EC" id="2.7.1.107" evidence="17"/>
<feature type="domain" description="Phorbol-ester/DAG-type" evidence="19">
    <location>
        <begin position="220"/>
        <end position="270"/>
    </location>
</feature>
<comment type="similarity">
    <text evidence="2 17">Belongs to the eukaryotic diacylglycerol kinase family.</text>
</comment>
<dbReference type="PROSITE" id="PS50146">
    <property type="entry name" value="DAGK"/>
    <property type="match status" value="1"/>
</dbReference>
<dbReference type="SMART" id="SM00109">
    <property type="entry name" value="C1"/>
    <property type="match status" value="2"/>
</dbReference>
<evidence type="ECO:0000256" key="15">
    <source>
        <dbReference type="ARBA" id="ARBA00023400"/>
    </source>
</evidence>
<comment type="pathway">
    <text evidence="1">Lipid metabolism; glycerolipid metabolism.</text>
</comment>
<dbReference type="PROSITE" id="PS00018">
    <property type="entry name" value="EF_HAND_1"/>
    <property type="match status" value="2"/>
</dbReference>
<dbReference type="Gene3D" id="1.10.238.10">
    <property type="entry name" value="EF-hand"/>
    <property type="match status" value="1"/>
</dbReference>
<dbReference type="Pfam" id="PF00781">
    <property type="entry name" value="DAGK_cat"/>
    <property type="match status" value="1"/>
</dbReference>
<feature type="domain" description="Phorbol-ester/DAG-type" evidence="19">
    <location>
        <begin position="285"/>
        <end position="334"/>
    </location>
</feature>
<dbReference type="InterPro" id="IPR018247">
    <property type="entry name" value="EF_Hand_1_Ca_BS"/>
</dbReference>
<dbReference type="GO" id="GO:0007200">
    <property type="term" value="P:phospholipase C-activating G protein-coupled receptor signaling pathway"/>
    <property type="evidence" value="ECO:0007669"/>
    <property type="project" value="InterPro"/>
</dbReference>
<dbReference type="InterPro" id="IPR001206">
    <property type="entry name" value="Diacylglycerol_kinase_cat_dom"/>
</dbReference>
<dbReference type="Gene3D" id="3.40.50.10330">
    <property type="entry name" value="Probable inorganic polyphosphate/atp-NAD kinase, domain 1"/>
    <property type="match status" value="1"/>
</dbReference>
<dbReference type="SUPFAM" id="SSF111331">
    <property type="entry name" value="NAD kinase/diacylglycerol kinase-like"/>
    <property type="match status" value="1"/>
</dbReference>
<dbReference type="PANTHER" id="PTHR11255">
    <property type="entry name" value="DIACYLGLYCEROL KINASE"/>
    <property type="match status" value="1"/>
</dbReference>
<comment type="catalytic activity">
    <reaction evidence="14">
        <text>1,2-didecanoyl-sn-glycerol + ATP = 1,2-didecanoyl-sn-glycero-3-phosphate + ADP + H(+)</text>
        <dbReference type="Rhea" id="RHEA:43428"/>
        <dbReference type="ChEBI" id="CHEBI:15378"/>
        <dbReference type="ChEBI" id="CHEBI:18155"/>
        <dbReference type="ChEBI" id="CHEBI:30616"/>
        <dbReference type="ChEBI" id="CHEBI:78227"/>
        <dbReference type="ChEBI" id="CHEBI:456216"/>
    </reaction>
    <physiologicalReaction direction="left-to-right" evidence="14">
        <dbReference type="Rhea" id="RHEA:43429"/>
    </physiologicalReaction>
</comment>
<dbReference type="InterPro" id="IPR029477">
    <property type="entry name" value="DAG_kinase_typeI_N"/>
</dbReference>
<evidence type="ECO:0000259" key="21">
    <source>
        <dbReference type="PROSITE" id="PS50222"/>
    </source>
</evidence>
<comment type="catalytic activity">
    <reaction evidence="16">
        <text>a 1,2-diacyl-sn-glycerol + ATP = a 1,2-diacyl-sn-glycero-3-phosphate + ADP + H(+)</text>
        <dbReference type="Rhea" id="RHEA:10272"/>
        <dbReference type="ChEBI" id="CHEBI:15378"/>
        <dbReference type="ChEBI" id="CHEBI:17815"/>
        <dbReference type="ChEBI" id="CHEBI:30616"/>
        <dbReference type="ChEBI" id="CHEBI:58608"/>
        <dbReference type="ChEBI" id="CHEBI:456216"/>
        <dbReference type="EC" id="2.7.1.107"/>
    </reaction>
    <physiologicalReaction direction="left-to-right" evidence="16">
        <dbReference type="Rhea" id="RHEA:10273"/>
    </physiologicalReaction>
</comment>
<keyword evidence="9" id="KW-0862">Zinc</keyword>
<comment type="catalytic activity">
    <reaction evidence="15">
        <text>1-octadecanoyl-2-(5Z,8Z,11Z,14Z-eicosatetraenoyl)-sn-glycerol + ATP = 1-octadecanoyl-2-(5Z,8Z,11Z,14Z-eicosatetraenoyl)-sn-glycero-3-phosphate + ADP + H(+)</text>
        <dbReference type="Rhea" id="RHEA:40323"/>
        <dbReference type="ChEBI" id="CHEBI:15378"/>
        <dbReference type="ChEBI" id="CHEBI:30616"/>
        <dbReference type="ChEBI" id="CHEBI:75728"/>
        <dbReference type="ChEBI" id="CHEBI:77091"/>
        <dbReference type="ChEBI" id="CHEBI:456216"/>
    </reaction>
    <physiologicalReaction direction="left-to-right" evidence="15">
        <dbReference type="Rhea" id="RHEA:40324"/>
    </physiologicalReaction>
</comment>
<keyword evidence="4" id="KW-0479">Metal-binding</keyword>